<feature type="region of interest" description="Disordered" evidence="1">
    <location>
        <begin position="455"/>
        <end position="474"/>
    </location>
</feature>
<keyword evidence="2" id="KW-1133">Transmembrane helix</keyword>
<dbReference type="NCBIfam" id="TIGR01167">
    <property type="entry name" value="LPXTG_anchor"/>
    <property type="match status" value="1"/>
</dbReference>
<keyword evidence="2" id="KW-0472">Membrane</keyword>
<dbReference type="OrthoDB" id="3967140at2"/>
<name>A0A372FXP4_9ACTN</name>
<accession>A0A372FXP4</accession>
<evidence type="ECO:0000313" key="5">
    <source>
        <dbReference type="Proteomes" id="UP000262621"/>
    </source>
</evidence>
<feature type="signal peptide" evidence="3">
    <location>
        <begin position="1"/>
        <end position="29"/>
    </location>
</feature>
<keyword evidence="5" id="KW-1185">Reference proteome</keyword>
<reference evidence="4 5" key="1">
    <citation type="submission" date="2018-08" db="EMBL/GenBank/DDBJ databases">
        <title>Verrucosispora craniellae sp. nov., isolated from a marine sponge in the South China Sea.</title>
        <authorList>
            <person name="Li L."/>
            <person name="Lin H.W."/>
        </authorList>
    </citation>
    <scope>NUCLEOTIDE SEQUENCE [LARGE SCALE GENOMIC DNA]</scope>
    <source>
        <strain evidence="4 5">LHW63014</strain>
    </source>
</reference>
<evidence type="ECO:0000256" key="3">
    <source>
        <dbReference type="SAM" id="SignalP"/>
    </source>
</evidence>
<protein>
    <submittedName>
        <fullName evidence="4">LPXTG cell wall anchor domain-containing protein</fullName>
    </submittedName>
</protein>
<comment type="caution">
    <text evidence="4">The sequence shown here is derived from an EMBL/GenBank/DDBJ whole genome shotgun (WGS) entry which is preliminary data.</text>
</comment>
<sequence>MSSPALRRRLAGVAVVGVLVATAVGGAPAAAEPTAAPTESAPTAAAPAALPRSDIRLHSVTVAPGGPRKWMSVEQRGRNYAGTYVMRVDRSDVMAFADVRHANGPELCTTTGPVLDCSVTTDSDTGTELFSLLVTAAADAKPGRRGEVVVTVTEPRIAAGSYRATVTVGEGVDLVSANGRDLRLDSSLGARVDVPLAVSNRGTTTAHGLRLYVSGSLGFTPSKRYKNCEYEDPSLDDSTFVCEFADSLKPGETVRVDSTFGGTVSTDSWAPNLHHSHYSWFTPADWEEHQDRIRKPGSIGPRGTDEALTLVKVDEMRARSHPQTDIDGFSNDISVRLTVAGDMRGDVAAEGATVRGAVGATVPMRVGYLNNGPASAGANGQGGLQVPTHVTLPDGVTAVSVPTSCLDLDSDEYAPGKPGGRRYVCQIGGTISKGERVGFEFGLRLDRAGSQTGKVKLHTRSGDGPTADLDPDNDTAAIRVNPTGGGAGGELPITGTSTGLLAGTGLLLVVAGAGGYLLARRRQTRFIA</sequence>
<evidence type="ECO:0000256" key="2">
    <source>
        <dbReference type="SAM" id="Phobius"/>
    </source>
</evidence>
<evidence type="ECO:0000256" key="1">
    <source>
        <dbReference type="SAM" id="MobiDB-lite"/>
    </source>
</evidence>
<dbReference type="Proteomes" id="UP000262621">
    <property type="component" value="Unassembled WGS sequence"/>
</dbReference>
<gene>
    <name evidence="4" type="ORF">D0Q02_16440</name>
</gene>
<evidence type="ECO:0000313" key="4">
    <source>
        <dbReference type="EMBL" id="RFS45478.1"/>
    </source>
</evidence>
<dbReference type="RefSeq" id="WP_117228866.1">
    <property type="nucleotide sequence ID" value="NZ_CP061725.1"/>
</dbReference>
<proteinExistence type="predicted"/>
<dbReference type="AlphaFoldDB" id="A0A372FXP4"/>
<feature type="chain" id="PRO_5016836304" evidence="3">
    <location>
        <begin position="30"/>
        <end position="528"/>
    </location>
</feature>
<dbReference type="EMBL" id="QVFU01000016">
    <property type="protein sequence ID" value="RFS45478.1"/>
    <property type="molecule type" value="Genomic_DNA"/>
</dbReference>
<keyword evidence="2" id="KW-0812">Transmembrane</keyword>
<feature type="transmembrane region" description="Helical" evidence="2">
    <location>
        <begin position="500"/>
        <end position="519"/>
    </location>
</feature>
<keyword evidence="3" id="KW-0732">Signal</keyword>
<organism evidence="4 5">
    <name type="scientific">Micromonospora craniellae</name>
    <dbReference type="NCBI Taxonomy" id="2294034"/>
    <lineage>
        <taxon>Bacteria</taxon>
        <taxon>Bacillati</taxon>
        <taxon>Actinomycetota</taxon>
        <taxon>Actinomycetes</taxon>
        <taxon>Micromonosporales</taxon>
        <taxon>Micromonosporaceae</taxon>
        <taxon>Micromonospora</taxon>
    </lineage>
</organism>